<dbReference type="PANTHER" id="PTHR30137:SF18">
    <property type="entry name" value="CONSERVED PROTEIN"/>
    <property type="match status" value="1"/>
</dbReference>
<dbReference type="InterPro" id="IPR011251">
    <property type="entry name" value="Luciferase-like_dom"/>
</dbReference>
<reference evidence="2 3" key="1">
    <citation type="submission" date="2020-04" db="EMBL/GenBank/DDBJ databases">
        <title>Draft Genome Sequence of Streptomyces morookaense DSM 40503, an 8-azaguanine-producing strain.</title>
        <authorList>
            <person name="Qi J."/>
            <person name="Gao J.-M."/>
        </authorList>
    </citation>
    <scope>NUCLEOTIDE SEQUENCE [LARGE SCALE GENOMIC DNA]</scope>
    <source>
        <strain evidence="2 3">DSM 40503</strain>
    </source>
</reference>
<proteinExistence type="predicted"/>
<sequence>MALDTALGTIGIWSGALRVDGPERLGEVGEAARELEELGYGTLWIGGSPGVHQAAHLLEATERVTVGTSILSIWTYEAADVAAQYAALAPALRERFVLGLGVSHGKLAERYARPYSAMQTYLDGLDGAPVPLPASQRLLAALGPKMLELARDRAAGAVPYLVTPEHTAQARERLGAGAVLAPELKIVLDTDPARARATAREFLSLYLALPNYTNNLLRLGFEEADFADGGSDRLVDALFALGDGNAVRKRVDEFLAAGADHLAVQAVVPDQRNAPLPRAQWRELADILPLKG</sequence>
<dbReference type="GO" id="GO:0016705">
    <property type="term" value="F:oxidoreductase activity, acting on paired donors, with incorporation or reduction of molecular oxygen"/>
    <property type="evidence" value="ECO:0007669"/>
    <property type="project" value="InterPro"/>
</dbReference>
<feature type="domain" description="Luciferase-like" evidence="1">
    <location>
        <begin position="21"/>
        <end position="109"/>
    </location>
</feature>
<dbReference type="EMBL" id="JABBXF010000033">
    <property type="protein sequence ID" value="NVK79256.1"/>
    <property type="molecule type" value="Genomic_DNA"/>
</dbReference>
<comment type="caution">
    <text evidence="2">The sequence shown here is derived from an EMBL/GenBank/DDBJ whole genome shotgun (WGS) entry which is preliminary data.</text>
</comment>
<dbReference type="Pfam" id="PF00296">
    <property type="entry name" value="Bac_luciferase"/>
    <property type="match status" value="1"/>
</dbReference>
<organism evidence="2 3">
    <name type="scientific">Streptomyces morookaense</name>
    <name type="common">Streptoverticillium morookaense</name>
    <dbReference type="NCBI Taxonomy" id="1970"/>
    <lineage>
        <taxon>Bacteria</taxon>
        <taxon>Bacillati</taxon>
        <taxon>Actinomycetota</taxon>
        <taxon>Actinomycetes</taxon>
        <taxon>Kitasatosporales</taxon>
        <taxon>Streptomycetaceae</taxon>
        <taxon>Streptomyces</taxon>
    </lineage>
</organism>
<dbReference type="InterPro" id="IPR036661">
    <property type="entry name" value="Luciferase-like_sf"/>
</dbReference>
<accession>A0A7Y7B618</accession>
<dbReference type="AlphaFoldDB" id="A0A7Y7B618"/>
<dbReference type="Gene3D" id="3.20.20.30">
    <property type="entry name" value="Luciferase-like domain"/>
    <property type="match status" value="1"/>
</dbReference>
<dbReference type="InterPro" id="IPR019922">
    <property type="entry name" value="Lucif-like_OxRdatse_MSMEG_4141"/>
</dbReference>
<dbReference type="Proteomes" id="UP000587462">
    <property type="component" value="Unassembled WGS sequence"/>
</dbReference>
<dbReference type="InterPro" id="IPR050766">
    <property type="entry name" value="Bact_Lucif_Oxidored"/>
</dbReference>
<dbReference type="GO" id="GO:0005829">
    <property type="term" value="C:cytosol"/>
    <property type="evidence" value="ECO:0007669"/>
    <property type="project" value="TreeGrafter"/>
</dbReference>
<dbReference type="RefSeq" id="WP_171082087.1">
    <property type="nucleotide sequence ID" value="NZ_BNBU01000004.1"/>
</dbReference>
<dbReference type="NCBIfam" id="TIGR03620">
    <property type="entry name" value="F420_MSMEG_4141"/>
    <property type="match status" value="1"/>
</dbReference>
<keyword evidence="3" id="KW-1185">Reference proteome</keyword>
<dbReference type="SUPFAM" id="SSF51679">
    <property type="entry name" value="Bacterial luciferase-like"/>
    <property type="match status" value="1"/>
</dbReference>
<evidence type="ECO:0000259" key="1">
    <source>
        <dbReference type="Pfam" id="PF00296"/>
    </source>
</evidence>
<evidence type="ECO:0000313" key="3">
    <source>
        <dbReference type="Proteomes" id="UP000587462"/>
    </source>
</evidence>
<evidence type="ECO:0000313" key="2">
    <source>
        <dbReference type="EMBL" id="NVK79256.1"/>
    </source>
</evidence>
<protein>
    <submittedName>
        <fullName evidence="2">LLM class F420-dependent oxidoreductase</fullName>
    </submittedName>
</protein>
<gene>
    <name evidence="2" type="ORF">HG542_16485</name>
</gene>
<dbReference type="PANTHER" id="PTHR30137">
    <property type="entry name" value="LUCIFERASE-LIKE MONOOXYGENASE"/>
    <property type="match status" value="1"/>
</dbReference>
<name>A0A7Y7B618_STRMO</name>